<dbReference type="SUPFAM" id="SSF49599">
    <property type="entry name" value="TRAF domain-like"/>
    <property type="match status" value="1"/>
</dbReference>
<evidence type="ECO:0000313" key="7">
    <source>
        <dbReference type="Proteomes" id="UP001152795"/>
    </source>
</evidence>
<evidence type="ECO:0000256" key="3">
    <source>
        <dbReference type="ARBA" id="ARBA00022737"/>
    </source>
</evidence>
<evidence type="ECO:0000256" key="2">
    <source>
        <dbReference type="ARBA" id="ARBA00022723"/>
    </source>
</evidence>
<proteinExistence type="predicted"/>
<dbReference type="SMART" id="SM00612">
    <property type="entry name" value="Kelch"/>
    <property type="match status" value="4"/>
</dbReference>
<protein>
    <submittedName>
        <fullName evidence="6">RING finger 151-like</fullName>
    </submittedName>
</protein>
<keyword evidence="7" id="KW-1185">Reference proteome</keyword>
<keyword evidence="4" id="KW-0863">Zinc-finger</keyword>
<dbReference type="PROSITE" id="PS50089">
    <property type="entry name" value="ZF_RING_2"/>
    <property type="match status" value="1"/>
</dbReference>
<dbReference type="Gene3D" id="2.120.10.80">
    <property type="entry name" value="Kelch-type beta propeller"/>
    <property type="match status" value="2"/>
</dbReference>
<dbReference type="PROSITE" id="PS50145">
    <property type="entry name" value="ZF_TRAF"/>
    <property type="match status" value="1"/>
</dbReference>
<sequence length="560" mass="63017">MASYDTGWEDELFQHPVSQTFHCGICMNVLKDPVSCRHNEHLFCRACITIHLMNFQTCPSCMEPLTVESLRQAPRTVTNLLSELKIRCQFFDRGCGQFVELGDLERHVTDCGFAPAVCSNEGCQLEVNKQDLLHHETAVCELRRVKCHNCNEIRQEMDTVKVNLAAMNEKLNEKLKGVAEQLYRNKEQTDRNQKNMVAKVELVQEQLNKQEEGISQLKADNVEMKRSLNEITKQLERMAQQTSHEVQAEEMKKETAEGGMDRELKVVIAGGWNGREYLNSVEMFSLLNATWTPLKSRKESLDRTSSVVHNNQFFVIGGDGNRGGIKSIEKLSLNAVHVDHSITWENVLAELPGALNGHCSVVYNGRLIMIGGFDDSKYAYSGSITGISLVPPYTSKLLATMPQARYLHGVAKFGDKILILGGKFNGFSSTNLASVLLYDITKNECKKLAALPYPVSEMATVKWGDDSVIIAGGVESNDQALNKVLLYNIKTQKSCMLPDMKYKRRGCVAAVVRDTVIVMGGMDERRKCLKSVECFRFDRYSWQELPEMQEARCWATAVVC</sequence>
<dbReference type="OrthoDB" id="45365at2759"/>
<evidence type="ECO:0000256" key="5">
    <source>
        <dbReference type="ARBA" id="ARBA00022833"/>
    </source>
</evidence>
<dbReference type="SUPFAM" id="SSF57850">
    <property type="entry name" value="RING/U-box"/>
    <property type="match status" value="1"/>
</dbReference>
<dbReference type="InterPro" id="IPR001841">
    <property type="entry name" value="Znf_RING"/>
</dbReference>
<dbReference type="Proteomes" id="UP001152795">
    <property type="component" value="Unassembled WGS sequence"/>
</dbReference>
<dbReference type="InterPro" id="IPR013083">
    <property type="entry name" value="Znf_RING/FYVE/PHD"/>
</dbReference>
<dbReference type="GO" id="GO:0008270">
    <property type="term" value="F:zinc ion binding"/>
    <property type="evidence" value="ECO:0007669"/>
    <property type="project" value="UniProtKB-KW"/>
</dbReference>
<accession>A0A7D9HXV4</accession>
<comment type="caution">
    <text evidence="6">The sequence shown here is derived from an EMBL/GenBank/DDBJ whole genome shotgun (WGS) entry which is preliminary data.</text>
</comment>
<reference evidence="6" key="1">
    <citation type="submission" date="2020-04" db="EMBL/GenBank/DDBJ databases">
        <authorList>
            <person name="Alioto T."/>
            <person name="Alioto T."/>
            <person name="Gomez Garrido J."/>
        </authorList>
    </citation>
    <scope>NUCLEOTIDE SEQUENCE</scope>
    <source>
        <strain evidence="6">A484AB</strain>
    </source>
</reference>
<dbReference type="InterPro" id="IPR001293">
    <property type="entry name" value="Znf_TRAF"/>
</dbReference>
<evidence type="ECO:0000256" key="1">
    <source>
        <dbReference type="ARBA" id="ARBA00022441"/>
    </source>
</evidence>
<dbReference type="EMBL" id="CACRXK020002484">
    <property type="protein sequence ID" value="CAB3994537.1"/>
    <property type="molecule type" value="Genomic_DNA"/>
</dbReference>
<keyword evidence="3" id="KW-0677">Repeat</keyword>
<dbReference type="InterPro" id="IPR006652">
    <property type="entry name" value="Kelch_1"/>
</dbReference>
<dbReference type="Gene3D" id="3.30.40.10">
    <property type="entry name" value="Zinc/RING finger domain, C3HC4 (zinc finger)"/>
    <property type="match status" value="2"/>
</dbReference>
<name>A0A7D9HXV4_PARCT</name>
<dbReference type="Pfam" id="PF24681">
    <property type="entry name" value="Kelch_KLHDC2_KLHL20_DRC7"/>
    <property type="match status" value="1"/>
</dbReference>
<evidence type="ECO:0000313" key="6">
    <source>
        <dbReference type="EMBL" id="CAB3994537.1"/>
    </source>
</evidence>
<dbReference type="AlphaFoldDB" id="A0A7D9HXV4"/>
<evidence type="ECO:0000256" key="4">
    <source>
        <dbReference type="ARBA" id="ARBA00022771"/>
    </source>
</evidence>
<keyword evidence="1" id="KW-0880">Kelch repeat</keyword>
<organism evidence="6 7">
    <name type="scientific">Paramuricea clavata</name>
    <name type="common">Red gorgonian</name>
    <name type="synonym">Violescent sea-whip</name>
    <dbReference type="NCBI Taxonomy" id="317549"/>
    <lineage>
        <taxon>Eukaryota</taxon>
        <taxon>Metazoa</taxon>
        <taxon>Cnidaria</taxon>
        <taxon>Anthozoa</taxon>
        <taxon>Octocorallia</taxon>
        <taxon>Malacalcyonacea</taxon>
        <taxon>Plexauridae</taxon>
        <taxon>Paramuricea</taxon>
    </lineage>
</organism>
<dbReference type="PANTHER" id="PTHR45632:SF3">
    <property type="entry name" value="KELCH-LIKE PROTEIN 32"/>
    <property type="match status" value="1"/>
</dbReference>
<keyword evidence="2" id="KW-0479">Metal-binding</keyword>
<keyword evidence="5" id="KW-0862">Zinc</keyword>
<gene>
    <name evidence="6" type="ORF">PACLA_8A066466</name>
</gene>
<dbReference type="Pfam" id="PF01344">
    <property type="entry name" value="Kelch_1"/>
    <property type="match status" value="1"/>
</dbReference>
<dbReference type="SUPFAM" id="SSF117281">
    <property type="entry name" value="Kelch motif"/>
    <property type="match status" value="2"/>
</dbReference>
<dbReference type="InterPro" id="IPR015915">
    <property type="entry name" value="Kelch-typ_b-propeller"/>
</dbReference>
<dbReference type="PANTHER" id="PTHR45632">
    <property type="entry name" value="LD33804P"/>
    <property type="match status" value="1"/>
</dbReference>